<protein>
    <submittedName>
        <fullName evidence="3">Uncharacterized protein</fullName>
    </submittedName>
</protein>
<feature type="compositionally biased region" description="Low complexity" evidence="1">
    <location>
        <begin position="23"/>
        <end position="43"/>
    </location>
</feature>
<name>A0ABQ3WM59_9ACTN</name>
<proteinExistence type="predicted"/>
<keyword evidence="2" id="KW-0732">Signal</keyword>
<sequence>MRARPPYRIGLALMAAAIVAGCASPPSLGTPPASSSSSTAPTPSEAPPSEAPSPEAPSSTEPLPTITLTKKPPKEPTDPQPSNGWLAGMVTRGGKGPCYGMIADDGQRYALYSTAGVELAKGDRINAHLETTMLRIYCGPGTLMAMTEVERIK</sequence>
<evidence type="ECO:0000256" key="1">
    <source>
        <dbReference type="SAM" id="MobiDB-lite"/>
    </source>
</evidence>
<comment type="caution">
    <text evidence="3">The sequence shown here is derived from an EMBL/GenBank/DDBJ whole genome shotgun (WGS) entry which is preliminary data.</text>
</comment>
<feature type="compositionally biased region" description="Low complexity" evidence="1">
    <location>
        <begin position="56"/>
        <end position="70"/>
    </location>
</feature>
<evidence type="ECO:0000256" key="2">
    <source>
        <dbReference type="SAM" id="SignalP"/>
    </source>
</evidence>
<organism evidence="3">
    <name type="scientific">Actinoplanes campanulatus</name>
    <dbReference type="NCBI Taxonomy" id="113559"/>
    <lineage>
        <taxon>Bacteria</taxon>
        <taxon>Bacillati</taxon>
        <taxon>Actinomycetota</taxon>
        <taxon>Actinomycetes</taxon>
        <taxon>Micromonosporales</taxon>
        <taxon>Micromonosporaceae</taxon>
        <taxon>Actinoplanes</taxon>
    </lineage>
</organism>
<dbReference type="EMBL" id="BOMF01000089">
    <property type="protein sequence ID" value="GID47348.1"/>
    <property type="molecule type" value="Genomic_DNA"/>
</dbReference>
<accession>A0ABQ3WM59</accession>
<feature type="compositionally biased region" description="Pro residues" evidence="1">
    <location>
        <begin position="44"/>
        <end position="55"/>
    </location>
</feature>
<dbReference type="PROSITE" id="PS51257">
    <property type="entry name" value="PROKAR_LIPOPROTEIN"/>
    <property type="match status" value="1"/>
</dbReference>
<evidence type="ECO:0000313" key="3">
    <source>
        <dbReference type="EMBL" id="GID47348.1"/>
    </source>
</evidence>
<dbReference type="RefSeq" id="WP_204297529.1">
    <property type="nucleotide sequence ID" value="NZ_BAAAGQ010000010.1"/>
</dbReference>
<gene>
    <name evidence="3" type="ORF">Aca07nite_46230</name>
</gene>
<feature type="chain" id="PRO_5047325571" evidence="2">
    <location>
        <begin position="30"/>
        <end position="153"/>
    </location>
</feature>
<feature type="region of interest" description="Disordered" evidence="1">
    <location>
        <begin position="23"/>
        <end position="89"/>
    </location>
</feature>
<reference evidence="3" key="1">
    <citation type="submission" date="2021-01" db="EMBL/GenBank/DDBJ databases">
        <title>Whole genome shotgun sequence of Actinoplanes capillaceus NBRC 16408.</title>
        <authorList>
            <person name="Komaki H."/>
            <person name="Tamura T."/>
        </authorList>
    </citation>
    <scope>NUCLEOTIDE SEQUENCE [LARGE SCALE GENOMIC DNA]</scope>
    <source>
        <strain evidence="3">NBRC 16408</strain>
    </source>
</reference>
<feature type="signal peptide" evidence="2">
    <location>
        <begin position="1"/>
        <end position="29"/>
    </location>
</feature>